<gene>
    <name evidence="1" type="ORF">ACFQE9_10930</name>
</gene>
<dbReference type="AlphaFoldDB" id="A0ABD5V0P5"/>
<proteinExistence type="predicted"/>
<keyword evidence="2" id="KW-1185">Reference proteome</keyword>
<organism evidence="1 2">
    <name type="scientific">Halopenitus salinus</name>
    <dbReference type="NCBI Taxonomy" id="1198295"/>
    <lineage>
        <taxon>Archaea</taxon>
        <taxon>Methanobacteriati</taxon>
        <taxon>Methanobacteriota</taxon>
        <taxon>Stenosarchaea group</taxon>
        <taxon>Halobacteria</taxon>
        <taxon>Halobacteriales</taxon>
        <taxon>Haloferacaceae</taxon>
        <taxon>Halopenitus</taxon>
    </lineage>
</organism>
<protein>
    <submittedName>
        <fullName evidence="1">Uncharacterized protein</fullName>
    </submittedName>
</protein>
<accession>A0ABD5V0P5</accession>
<comment type="caution">
    <text evidence="1">The sequence shown here is derived from an EMBL/GenBank/DDBJ whole genome shotgun (WGS) entry which is preliminary data.</text>
</comment>
<name>A0ABD5V0P5_9EURY</name>
<dbReference type="RefSeq" id="WP_379744337.1">
    <property type="nucleotide sequence ID" value="NZ_JBHSVN010000001.1"/>
</dbReference>
<sequence length="40" mass="4677">MTPHTRDSGRAGDRRSRLDEWAALVGERVPDERVREIDDR</sequence>
<evidence type="ECO:0000313" key="2">
    <source>
        <dbReference type="Proteomes" id="UP001596296"/>
    </source>
</evidence>
<dbReference type="EMBL" id="JBHSXL010000009">
    <property type="protein sequence ID" value="MFC6893112.1"/>
    <property type="molecule type" value="Genomic_DNA"/>
</dbReference>
<reference evidence="1 2" key="1">
    <citation type="journal article" date="2019" name="Int. J. Syst. Evol. Microbiol.">
        <title>The Global Catalogue of Microorganisms (GCM) 10K type strain sequencing project: providing services to taxonomists for standard genome sequencing and annotation.</title>
        <authorList>
            <consortium name="The Broad Institute Genomics Platform"/>
            <consortium name="The Broad Institute Genome Sequencing Center for Infectious Disease"/>
            <person name="Wu L."/>
            <person name="Ma J."/>
        </authorList>
    </citation>
    <scope>NUCLEOTIDE SEQUENCE [LARGE SCALE GENOMIC DNA]</scope>
    <source>
        <strain evidence="1 2">SKJ47</strain>
    </source>
</reference>
<dbReference type="Proteomes" id="UP001596296">
    <property type="component" value="Unassembled WGS sequence"/>
</dbReference>
<evidence type="ECO:0000313" key="1">
    <source>
        <dbReference type="EMBL" id="MFC6893112.1"/>
    </source>
</evidence>